<dbReference type="Gene3D" id="3.30.70.100">
    <property type="match status" value="1"/>
</dbReference>
<accession>A0A5N6VYA7</accession>
<dbReference type="Pfam" id="PF03992">
    <property type="entry name" value="ABM"/>
    <property type="match status" value="1"/>
</dbReference>
<evidence type="ECO:0000313" key="2">
    <source>
        <dbReference type="EMBL" id="KAE8312080.1"/>
    </source>
</evidence>
<organism evidence="2 3">
    <name type="scientific">Aspergillus transmontanensis</name>
    <dbReference type="NCBI Taxonomy" id="1034304"/>
    <lineage>
        <taxon>Eukaryota</taxon>
        <taxon>Fungi</taxon>
        <taxon>Dikarya</taxon>
        <taxon>Ascomycota</taxon>
        <taxon>Pezizomycotina</taxon>
        <taxon>Eurotiomycetes</taxon>
        <taxon>Eurotiomycetidae</taxon>
        <taxon>Eurotiales</taxon>
        <taxon>Aspergillaceae</taxon>
        <taxon>Aspergillus</taxon>
        <taxon>Aspergillus subgen. Circumdati</taxon>
    </lineage>
</organism>
<proteinExistence type="predicted"/>
<dbReference type="PROSITE" id="PS51725">
    <property type="entry name" value="ABM"/>
    <property type="match status" value="1"/>
</dbReference>
<sequence>MSRPINAVAVLTSKDGKFDKILSAFVCVAEYIHTNEPGTLIFYAFKPTDGDELVVVEKYLDEDSRMTHVESVAFQEFRNKVLPLLAKPFDVKKGTYLAGLEAREGHVKI</sequence>
<dbReference type="SUPFAM" id="SSF54909">
    <property type="entry name" value="Dimeric alpha+beta barrel"/>
    <property type="match status" value="1"/>
</dbReference>
<dbReference type="PANTHER" id="PTHR40624">
    <property type="entry name" value="BIOSYNTHESIS MONOOXYGENASE, PUTATIVE (AFU_ORTHOLOGUE AFUA_1G12025)-RELATED"/>
    <property type="match status" value="1"/>
</dbReference>
<dbReference type="EMBL" id="ML738336">
    <property type="protein sequence ID" value="KAE8312080.1"/>
    <property type="molecule type" value="Genomic_DNA"/>
</dbReference>
<name>A0A5N6VYA7_9EURO</name>
<dbReference type="Proteomes" id="UP000325433">
    <property type="component" value="Unassembled WGS sequence"/>
</dbReference>
<evidence type="ECO:0000259" key="1">
    <source>
        <dbReference type="PROSITE" id="PS51725"/>
    </source>
</evidence>
<keyword evidence="3" id="KW-1185">Reference proteome</keyword>
<dbReference type="AlphaFoldDB" id="A0A5N6VYA7"/>
<protein>
    <recommendedName>
        <fullName evidence="1">ABM domain-containing protein</fullName>
    </recommendedName>
</protein>
<reference evidence="3" key="1">
    <citation type="submission" date="2019-04" db="EMBL/GenBank/DDBJ databases">
        <title>Friends and foes A comparative genomics studyof 23 Aspergillus species from section Flavi.</title>
        <authorList>
            <consortium name="DOE Joint Genome Institute"/>
            <person name="Kjaerbolling I."/>
            <person name="Vesth T."/>
            <person name="Frisvad J.C."/>
            <person name="Nybo J.L."/>
            <person name="Theobald S."/>
            <person name="Kildgaard S."/>
            <person name="Isbrandt T."/>
            <person name="Kuo A."/>
            <person name="Sato A."/>
            <person name="Lyhne E.K."/>
            <person name="Kogle M.E."/>
            <person name="Wiebenga A."/>
            <person name="Kun R.S."/>
            <person name="Lubbers R.J."/>
            <person name="Makela M.R."/>
            <person name="Barry K."/>
            <person name="Chovatia M."/>
            <person name="Clum A."/>
            <person name="Daum C."/>
            <person name="Haridas S."/>
            <person name="He G."/>
            <person name="LaButti K."/>
            <person name="Lipzen A."/>
            <person name="Mondo S."/>
            <person name="Riley R."/>
            <person name="Salamov A."/>
            <person name="Simmons B.A."/>
            <person name="Magnuson J.K."/>
            <person name="Henrissat B."/>
            <person name="Mortensen U.H."/>
            <person name="Larsen T.O."/>
            <person name="Devries R.P."/>
            <person name="Grigoriev I.V."/>
            <person name="Machida M."/>
            <person name="Baker S.E."/>
            <person name="Andersen M.R."/>
        </authorList>
    </citation>
    <scope>NUCLEOTIDE SEQUENCE [LARGE SCALE GENOMIC DNA]</scope>
    <source>
        <strain evidence="3">CBS 130015</strain>
    </source>
</reference>
<dbReference type="InterPro" id="IPR011008">
    <property type="entry name" value="Dimeric_a/b-barrel"/>
</dbReference>
<evidence type="ECO:0000313" key="3">
    <source>
        <dbReference type="Proteomes" id="UP000325433"/>
    </source>
</evidence>
<dbReference type="InterPro" id="IPR007138">
    <property type="entry name" value="ABM_dom"/>
</dbReference>
<dbReference type="PANTHER" id="PTHR40624:SF1">
    <property type="entry name" value="BIOSYNTHESIS MONOOXYGENASE, PUTATIVE (AFU_ORTHOLOGUE AFUA_1G12025)-RELATED"/>
    <property type="match status" value="1"/>
</dbReference>
<gene>
    <name evidence="2" type="ORF">BDV41DRAFT_577920</name>
</gene>
<feature type="domain" description="ABM" evidence="1">
    <location>
        <begin position="5"/>
        <end position="96"/>
    </location>
</feature>